<reference evidence="4 5" key="1">
    <citation type="submission" date="2019-03" db="EMBL/GenBank/DDBJ databases">
        <title>Draft genome sequences of novel Actinobacteria.</title>
        <authorList>
            <person name="Sahin N."/>
            <person name="Ay H."/>
            <person name="Saygin H."/>
        </authorList>
    </citation>
    <scope>NUCLEOTIDE SEQUENCE [LARGE SCALE GENOMIC DNA]</scope>
    <source>
        <strain evidence="4 5">5K138</strain>
    </source>
</reference>
<dbReference type="GO" id="GO:0016787">
    <property type="term" value="F:hydrolase activity"/>
    <property type="evidence" value="ECO:0007669"/>
    <property type="project" value="UniProtKB-KW"/>
</dbReference>
<dbReference type="Proteomes" id="UP000294739">
    <property type="component" value="Unassembled WGS sequence"/>
</dbReference>
<organism evidence="4 5">
    <name type="scientific">Jiangella asiatica</name>
    <dbReference type="NCBI Taxonomy" id="2530372"/>
    <lineage>
        <taxon>Bacteria</taxon>
        <taxon>Bacillati</taxon>
        <taxon>Actinomycetota</taxon>
        <taxon>Actinomycetes</taxon>
        <taxon>Jiangellales</taxon>
        <taxon>Jiangellaceae</taxon>
        <taxon>Jiangella</taxon>
    </lineage>
</organism>
<protein>
    <submittedName>
        <fullName evidence="4">Amidohydrolase</fullName>
    </submittedName>
</protein>
<dbReference type="InterPro" id="IPR032465">
    <property type="entry name" value="ACMSD"/>
</dbReference>
<name>A0A4R5CFY5_9ACTN</name>
<sequence length="479" mass="53273">MLRRRRSPLHRASSGAAGARAGPDLDLRLRRRHHAGLAGRPRHGLRGGRHHHGQRARLTAGRLAPAGRNRDRGLVAGAEDDARRPGHAPGPQRGPERRRLRQLLRRRARRHQLPGDVQARLRRRRAQHHRAVLARRLERGAARRVVLGRPGRRRPPRGHHARGRRRLPDVEPALPDRLRGVVRRLIIDSHCHAWRRWPYDAAVPDPDHRGSVDALLYELDAGGVERAAVVCARIGHEAGPGCANDDNNDYVAAAAGRHPDRLVTVADVDSFWRPEHHTPGAADRLREAAERYALAAFTHYVTERDDGWFGTNDGLEFFAAAAELDLVASLAVPPAWFDAVGAVAAAHPTLPILLHHLGHVRPGDDDAMAGLLALAGPPNVLVKVCGFHYLTAPPWGFPFEAARERVLRPVADAFGPHRLAWGSDFPAARTHVTYTQSLAVVRDHTPWWTDAERDLVLGGTLDRVLRTRRPLRSLPWSHR</sequence>
<proteinExistence type="predicted"/>
<keyword evidence="1" id="KW-0456">Lyase</keyword>
<dbReference type="PANTHER" id="PTHR21240:SF19">
    <property type="entry name" value="CATALYTIC_ HYDROLASE"/>
    <property type="match status" value="1"/>
</dbReference>
<feature type="compositionally biased region" description="Low complexity" evidence="2">
    <location>
        <begin position="11"/>
        <end position="22"/>
    </location>
</feature>
<feature type="region of interest" description="Disordered" evidence="2">
    <location>
        <begin position="1"/>
        <end position="98"/>
    </location>
</feature>
<dbReference type="InterPro" id="IPR032466">
    <property type="entry name" value="Metal_Hydrolase"/>
</dbReference>
<evidence type="ECO:0000256" key="2">
    <source>
        <dbReference type="SAM" id="MobiDB-lite"/>
    </source>
</evidence>
<keyword evidence="4" id="KW-0378">Hydrolase</keyword>
<dbReference type="InParanoid" id="A0A4R5CFY5"/>
<keyword evidence="5" id="KW-1185">Reference proteome</keyword>
<dbReference type="SUPFAM" id="SSF51556">
    <property type="entry name" value="Metallo-dependent hydrolases"/>
    <property type="match status" value="1"/>
</dbReference>
<dbReference type="Pfam" id="PF04909">
    <property type="entry name" value="Amidohydro_2"/>
    <property type="match status" value="1"/>
</dbReference>
<evidence type="ECO:0000259" key="3">
    <source>
        <dbReference type="Pfam" id="PF04909"/>
    </source>
</evidence>
<dbReference type="EMBL" id="SMKZ01000061">
    <property type="protein sequence ID" value="TDD99011.1"/>
    <property type="molecule type" value="Genomic_DNA"/>
</dbReference>
<dbReference type="GO" id="GO:0016831">
    <property type="term" value="F:carboxy-lyase activity"/>
    <property type="evidence" value="ECO:0007669"/>
    <property type="project" value="InterPro"/>
</dbReference>
<evidence type="ECO:0000313" key="4">
    <source>
        <dbReference type="EMBL" id="TDD99011.1"/>
    </source>
</evidence>
<dbReference type="OrthoDB" id="5450317at2"/>
<dbReference type="PANTHER" id="PTHR21240">
    <property type="entry name" value="2-AMINO-3-CARBOXYLMUCONATE-6-SEMIALDEHYDE DECARBOXYLASE"/>
    <property type="match status" value="1"/>
</dbReference>
<feature type="compositionally biased region" description="Basic residues" evidence="2">
    <location>
        <begin position="29"/>
        <end position="55"/>
    </location>
</feature>
<evidence type="ECO:0000313" key="5">
    <source>
        <dbReference type="Proteomes" id="UP000294739"/>
    </source>
</evidence>
<evidence type="ECO:0000256" key="1">
    <source>
        <dbReference type="ARBA" id="ARBA00023239"/>
    </source>
</evidence>
<accession>A0A4R5CFY5</accession>
<dbReference type="InterPro" id="IPR006680">
    <property type="entry name" value="Amidohydro-rel"/>
</dbReference>
<comment type="caution">
    <text evidence="4">The sequence shown here is derived from an EMBL/GenBank/DDBJ whole genome shotgun (WGS) entry which is preliminary data.</text>
</comment>
<dbReference type="AlphaFoldDB" id="A0A4R5CFY5"/>
<dbReference type="Gene3D" id="3.20.20.140">
    <property type="entry name" value="Metal-dependent hydrolases"/>
    <property type="match status" value="1"/>
</dbReference>
<feature type="domain" description="Amidohydrolase-related" evidence="3">
    <location>
        <begin position="187"/>
        <end position="460"/>
    </location>
</feature>
<gene>
    <name evidence="4" type="ORF">E1269_27640</name>
</gene>